<dbReference type="SUPFAM" id="SSF47384">
    <property type="entry name" value="Homodimeric domain of signal transducing histidine kinase"/>
    <property type="match status" value="1"/>
</dbReference>
<dbReference type="SMART" id="SM00086">
    <property type="entry name" value="PAC"/>
    <property type="match status" value="2"/>
</dbReference>
<keyword evidence="8" id="KW-1133">Transmembrane helix</keyword>
<dbReference type="RefSeq" id="WP_284099400.1">
    <property type="nucleotide sequence ID" value="NZ_JARRAF010000003.1"/>
</dbReference>
<dbReference type="SUPFAM" id="SSF55874">
    <property type="entry name" value="ATPase domain of HSP90 chaperone/DNA topoisomerase II/histidine kinase"/>
    <property type="match status" value="1"/>
</dbReference>
<evidence type="ECO:0000256" key="6">
    <source>
        <dbReference type="ARBA" id="ARBA00022777"/>
    </source>
</evidence>
<dbReference type="SUPFAM" id="SSF158472">
    <property type="entry name" value="HAMP domain-like"/>
    <property type="match status" value="1"/>
</dbReference>
<keyword evidence="6" id="KW-0418">Kinase</keyword>
<dbReference type="Gene3D" id="3.30.565.10">
    <property type="entry name" value="Histidine kinase-like ATPase, C-terminal domain"/>
    <property type="match status" value="1"/>
</dbReference>
<feature type="transmembrane region" description="Helical" evidence="8">
    <location>
        <begin position="12"/>
        <end position="33"/>
    </location>
</feature>
<gene>
    <name evidence="13" type="ORF">PZA18_03480</name>
</gene>
<feature type="transmembrane region" description="Helical" evidence="8">
    <location>
        <begin position="166"/>
        <end position="187"/>
    </location>
</feature>
<keyword evidence="7 8" id="KW-0472">Membrane</keyword>
<reference evidence="13" key="1">
    <citation type="submission" date="2023-03" db="EMBL/GenBank/DDBJ databases">
        <title>Chitinimonas shenzhenensis gen. nov., sp. nov., a novel member of family Burkholderiaceae isolated from activated sludge collected in Shen Zhen, China.</title>
        <authorList>
            <person name="Wang X."/>
        </authorList>
    </citation>
    <scope>NUCLEOTIDE SEQUENCE</scope>
    <source>
        <strain evidence="13">DQS-5</strain>
    </source>
</reference>
<keyword evidence="5" id="KW-0808">Transferase</keyword>
<dbReference type="PRINTS" id="PR00344">
    <property type="entry name" value="BCTRLSENSOR"/>
</dbReference>
<keyword evidence="14" id="KW-1185">Reference proteome</keyword>
<evidence type="ECO:0000256" key="4">
    <source>
        <dbReference type="ARBA" id="ARBA00022553"/>
    </source>
</evidence>
<sequence length="738" mass="82667">MTQTATTGIHSLRYRLLFASTVVEVVLLALLLFNSMRLIDSVIRTSAENTVAQTVPMLNIAISPYLVQGDYAAVRDNVSEIVGDGKKSIAYVAVFDRNNRLVASAGVDDPLRLPSASNSFDDALANSILHIERPLLLGKQQEGRVRFGLSTSLVAQAKRQLFNQGVAISALSVLLTFVLLSFIAYWVTHRLSLLTEGAKAVADGDYGITLDARGKDEVALLAGNFNRMTAAIRRQVADLGDTTREFRAMFEQAVVGIMHVSPQLKWIRVNNKLLSMLGYDSAEELFKLGPMDIIHPVDRAYGEVARQRLEKGEVTYFSTERRYLKRGGGHVWSLATVTLFRSENGEARYFSIVVQDIGRQKAAALALAESEARYRRLLESTRIVAWSCDEEGNRLLYVGPQIEGLTGVTVGEWQAEGMLRARIYPEDWHQFTAAIKRPQAEFECRLIKRDGSTSWVACYCSQQAESDSRLVQGFFVDIHARKLAEAELLHYREKLEELVEARTAALSVANRELESFSYSVSHDLRAPLRSINGFAQIMLEDYGPRLDAQARDYLDRIQRGAIRMGDLIEALLQLNRFSRGELRNEPVDMSDLAGVLCEELARNAPQRQVEVRIDPHMVTLADKRLLMAALQNLLDNAWKYTAPVEQAKIEFGHFERNGQLIYFVRDNGVGFEPAHASRLFGAFQRLHTSEEFEGYGVGLATVQRIIRRHGGEIWAESQPGQGATFFFTLGNEVDLLKE</sequence>
<dbReference type="PROSITE" id="PS50113">
    <property type="entry name" value="PAC"/>
    <property type="match status" value="2"/>
</dbReference>
<dbReference type="InterPro" id="IPR003594">
    <property type="entry name" value="HATPase_dom"/>
</dbReference>
<feature type="domain" description="PAS" evidence="10">
    <location>
        <begin position="370"/>
        <end position="427"/>
    </location>
</feature>
<evidence type="ECO:0000256" key="3">
    <source>
        <dbReference type="ARBA" id="ARBA00012438"/>
    </source>
</evidence>
<proteinExistence type="predicted"/>
<feature type="domain" description="PAC" evidence="11">
    <location>
        <begin position="317"/>
        <end position="369"/>
    </location>
</feature>
<evidence type="ECO:0000259" key="9">
    <source>
        <dbReference type="PROSITE" id="PS50109"/>
    </source>
</evidence>
<dbReference type="InterPro" id="IPR013655">
    <property type="entry name" value="PAS_fold_3"/>
</dbReference>
<evidence type="ECO:0000256" key="7">
    <source>
        <dbReference type="ARBA" id="ARBA00023136"/>
    </source>
</evidence>
<dbReference type="InterPro" id="IPR036890">
    <property type="entry name" value="HATPase_C_sf"/>
</dbReference>
<dbReference type="PANTHER" id="PTHR42878">
    <property type="entry name" value="TWO-COMPONENT HISTIDINE KINASE"/>
    <property type="match status" value="1"/>
</dbReference>
<dbReference type="SMART" id="SM00388">
    <property type="entry name" value="HisKA"/>
    <property type="match status" value="1"/>
</dbReference>
<dbReference type="SUPFAM" id="SSF55785">
    <property type="entry name" value="PYP-like sensor domain (PAS domain)"/>
    <property type="match status" value="2"/>
</dbReference>
<keyword evidence="8" id="KW-0812">Transmembrane</keyword>
<dbReference type="PROSITE" id="PS50109">
    <property type="entry name" value="HIS_KIN"/>
    <property type="match status" value="1"/>
</dbReference>
<keyword evidence="4" id="KW-0597">Phosphoprotein</keyword>
<dbReference type="InterPro" id="IPR000014">
    <property type="entry name" value="PAS"/>
</dbReference>
<dbReference type="Gene3D" id="6.10.340.10">
    <property type="match status" value="1"/>
</dbReference>
<dbReference type="SMART" id="SM00091">
    <property type="entry name" value="PAS"/>
    <property type="match status" value="2"/>
</dbReference>
<organism evidence="13 14">
    <name type="scientific">Parachitinimonas caeni</name>
    <dbReference type="NCBI Taxonomy" id="3031301"/>
    <lineage>
        <taxon>Bacteria</taxon>
        <taxon>Pseudomonadati</taxon>
        <taxon>Pseudomonadota</taxon>
        <taxon>Betaproteobacteria</taxon>
        <taxon>Neisseriales</taxon>
        <taxon>Chitinibacteraceae</taxon>
        <taxon>Parachitinimonas</taxon>
    </lineage>
</organism>
<evidence type="ECO:0000256" key="8">
    <source>
        <dbReference type="SAM" id="Phobius"/>
    </source>
</evidence>
<dbReference type="SMART" id="SM00387">
    <property type="entry name" value="HATPase_c"/>
    <property type="match status" value="1"/>
</dbReference>
<evidence type="ECO:0000259" key="11">
    <source>
        <dbReference type="PROSITE" id="PS50113"/>
    </source>
</evidence>
<dbReference type="InterPro" id="IPR003661">
    <property type="entry name" value="HisK_dim/P_dom"/>
</dbReference>
<dbReference type="InterPro" id="IPR035965">
    <property type="entry name" value="PAS-like_dom_sf"/>
</dbReference>
<dbReference type="SMART" id="SM00304">
    <property type="entry name" value="HAMP"/>
    <property type="match status" value="1"/>
</dbReference>
<dbReference type="Gene3D" id="1.10.287.130">
    <property type="match status" value="1"/>
</dbReference>
<dbReference type="InterPro" id="IPR004358">
    <property type="entry name" value="Sig_transdc_His_kin-like_C"/>
</dbReference>
<dbReference type="InterPro" id="IPR036097">
    <property type="entry name" value="HisK_dim/P_sf"/>
</dbReference>
<protein>
    <recommendedName>
        <fullName evidence="3">histidine kinase</fullName>
        <ecNumber evidence="3">2.7.13.3</ecNumber>
    </recommendedName>
</protein>
<evidence type="ECO:0000313" key="14">
    <source>
        <dbReference type="Proteomes" id="UP001172778"/>
    </source>
</evidence>
<dbReference type="InterPro" id="IPR050351">
    <property type="entry name" value="BphY/WalK/GraS-like"/>
</dbReference>
<dbReference type="InterPro" id="IPR001610">
    <property type="entry name" value="PAC"/>
</dbReference>
<dbReference type="EC" id="2.7.13.3" evidence="3"/>
<dbReference type="Pfam" id="PF08447">
    <property type="entry name" value="PAS_3"/>
    <property type="match status" value="1"/>
</dbReference>
<dbReference type="Gene3D" id="3.30.450.20">
    <property type="entry name" value="PAS domain"/>
    <property type="match status" value="2"/>
</dbReference>
<evidence type="ECO:0000256" key="1">
    <source>
        <dbReference type="ARBA" id="ARBA00000085"/>
    </source>
</evidence>
<dbReference type="PROSITE" id="PS50112">
    <property type="entry name" value="PAS"/>
    <property type="match status" value="2"/>
</dbReference>
<evidence type="ECO:0000256" key="2">
    <source>
        <dbReference type="ARBA" id="ARBA00004370"/>
    </source>
</evidence>
<dbReference type="EMBL" id="JARRAF010000003">
    <property type="protein sequence ID" value="MDK2123111.1"/>
    <property type="molecule type" value="Genomic_DNA"/>
</dbReference>
<dbReference type="InterPro" id="IPR005467">
    <property type="entry name" value="His_kinase_dom"/>
</dbReference>
<dbReference type="CDD" id="cd00082">
    <property type="entry name" value="HisKA"/>
    <property type="match status" value="1"/>
</dbReference>
<evidence type="ECO:0000259" key="12">
    <source>
        <dbReference type="PROSITE" id="PS50885"/>
    </source>
</evidence>
<accession>A0ABT7DSR0</accession>
<dbReference type="CDD" id="cd06225">
    <property type="entry name" value="HAMP"/>
    <property type="match status" value="1"/>
</dbReference>
<dbReference type="CDD" id="cd00130">
    <property type="entry name" value="PAS"/>
    <property type="match status" value="1"/>
</dbReference>
<dbReference type="NCBIfam" id="TIGR00229">
    <property type="entry name" value="sensory_box"/>
    <property type="match status" value="2"/>
</dbReference>
<dbReference type="InterPro" id="IPR000700">
    <property type="entry name" value="PAS-assoc_C"/>
</dbReference>
<feature type="domain" description="Histidine kinase" evidence="9">
    <location>
        <begin position="519"/>
        <end position="733"/>
    </location>
</feature>
<dbReference type="Proteomes" id="UP001172778">
    <property type="component" value="Unassembled WGS sequence"/>
</dbReference>
<comment type="caution">
    <text evidence="13">The sequence shown here is derived from an EMBL/GenBank/DDBJ whole genome shotgun (WGS) entry which is preliminary data.</text>
</comment>
<evidence type="ECO:0000256" key="5">
    <source>
        <dbReference type="ARBA" id="ARBA00022679"/>
    </source>
</evidence>
<dbReference type="Pfam" id="PF00512">
    <property type="entry name" value="HisKA"/>
    <property type="match status" value="1"/>
</dbReference>
<name>A0ABT7DSR0_9NEIS</name>
<dbReference type="InterPro" id="IPR003660">
    <property type="entry name" value="HAMP_dom"/>
</dbReference>
<dbReference type="Pfam" id="PF02518">
    <property type="entry name" value="HATPase_c"/>
    <property type="match status" value="1"/>
</dbReference>
<dbReference type="Pfam" id="PF00672">
    <property type="entry name" value="HAMP"/>
    <property type="match status" value="1"/>
</dbReference>
<feature type="domain" description="HAMP" evidence="12">
    <location>
        <begin position="185"/>
        <end position="237"/>
    </location>
</feature>
<comment type="subcellular location">
    <subcellularLocation>
        <location evidence="2">Membrane</location>
    </subcellularLocation>
</comment>
<evidence type="ECO:0000259" key="10">
    <source>
        <dbReference type="PROSITE" id="PS50112"/>
    </source>
</evidence>
<feature type="domain" description="PAS" evidence="10">
    <location>
        <begin position="242"/>
        <end position="313"/>
    </location>
</feature>
<comment type="catalytic activity">
    <reaction evidence="1">
        <text>ATP + protein L-histidine = ADP + protein N-phospho-L-histidine.</text>
        <dbReference type="EC" id="2.7.13.3"/>
    </reaction>
</comment>
<evidence type="ECO:0000313" key="13">
    <source>
        <dbReference type="EMBL" id="MDK2123111.1"/>
    </source>
</evidence>
<feature type="domain" description="PAC" evidence="11">
    <location>
        <begin position="440"/>
        <end position="490"/>
    </location>
</feature>
<dbReference type="PANTHER" id="PTHR42878:SF15">
    <property type="entry name" value="BACTERIOPHYTOCHROME"/>
    <property type="match status" value="1"/>
</dbReference>
<dbReference type="PROSITE" id="PS50885">
    <property type="entry name" value="HAMP"/>
    <property type="match status" value="1"/>
</dbReference>